<dbReference type="SUPFAM" id="SSF52833">
    <property type="entry name" value="Thioredoxin-like"/>
    <property type="match status" value="1"/>
</dbReference>
<dbReference type="CDD" id="cd02947">
    <property type="entry name" value="TRX_family"/>
    <property type="match status" value="1"/>
</dbReference>
<keyword evidence="1" id="KW-0732">Signal</keyword>
<dbReference type="Gene3D" id="3.40.30.10">
    <property type="entry name" value="Glutaredoxin"/>
    <property type="match status" value="1"/>
</dbReference>
<accession>A0ABV6MQE0</accession>
<dbReference type="PANTHER" id="PTHR43601">
    <property type="entry name" value="THIOREDOXIN, MITOCHONDRIAL"/>
    <property type="match status" value="1"/>
</dbReference>
<gene>
    <name evidence="3" type="ORF">ACFFH7_13510</name>
</gene>
<dbReference type="EMBL" id="JBHLUD010000004">
    <property type="protein sequence ID" value="MFC0542509.1"/>
    <property type="molecule type" value="Genomic_DNA"/>
</dbReference>
<evidence type="ECO:0000256" key="1">
    <source>
        <dbReference type="SAM" id="SignalP"/>
    </source>
</evidence>
<feature type="signal peptide" evidence="1">
    <location>
        <begin position="1"/>
        <end position="27"/>
    </location>
</feature>
<reference evidence="3 4" key="1">
    <citation type="submission" date="2024-09" db="EMBL/GenBank/DDBJ databases">
        <authorList>
            <person name="Sun Q."/>
            <person name="Mori K."/>
        </authorList>
    </citation>
    <scope>NUCLEOTIDE SEQUENCE [LARGE SCALE GENOMIC DNA]</scope>
    <source>
        <strain evidence="3 4">TBRC 1432</strain>
    </source>
</reference>
<feature type="chain" id="PRO_5046633775" evidence="1">
    <location>
        <begin position="28"/>
        <end position="146"/>
    </location>
</feature>
<proteinExistence type="predicted"/>
<comment type="caution">
    <text evidence="3">The sequence shown here is derived from an EMBL/GenBank/DDBJ whole genome shotgun (WGS) entry which is preliminary data.</text>
</comment>
<organism evidence="3 4">
    <name type="scientific">Kutzneria chonburiensis</name>
    <dbReference type="NCBI Taxonomy" id="1483604"/>
    <lineage>
        <taxon>Bacteria</taxon>
        <taxon>Bacillati</taxon>
        <taxon>Actinomycetota</taxon>
        <taxon>Actinomycetes</taxon>
        <taxon>Pseudonocardiales</taxon>
        <taxon>Pseudonocardiaceae</taxon>
        <taxon>Kutzneria</taxon>
    </lineage>
</organism>
<dbReference type="Proteomes" id="UP001589810">
    <property type="component" value="Unassembled WGS sequence"/>
</dbReference>
<dbReference type="RefSeq" id="WP_273940927.1">
    <property type="nucleotide sequence ID" value="NZ_CP097263.1"/>
</dbReference>
<name>A0ABV6MQE0_9PSEU</name>
<evidence type="ECO:0000313" key="3">
    <source>
        <dbReference type="EMBL" id="MFC0542509.1"/>
    </source>
</evidence>
<sequence length="146" mass="15646">MRKIAMLTGAVAVSAATMLSTMVPASAATTDDNIVEVTAANYDSVLKSSADKLVIFDFNATWCGPCQAMKPVIEKLAKEGADAGKWTLASVDVDNNKAIADQYKIEYIPTLAPVRNSEELKDSRQIGYDGDPAALEKYIKDQLAKG</sequence>
<keyword evidence="4" id="KW-1185">Reference proteome</keyword>
<dbReference type="PROSITE" id="PS51352">
    <property type="entry name" value="THIOREDOXIN_2"/>
    <property type="match status" value="1"/>
</dbReference>
<dbReference type="InterPro" id="IPR036249">
    <property type="entry name" value="Thioredoxin-like_sf"/>
</dbReference>
<dbReference type="PANTHER" id="PTHR43601:SF3">
    <property type="entry name" value="THIOREDOXIN, MITOCHONDRIAL"/>
    <property type="match status" value="1"/>
</dbReference>
<evidence type="ECO:0000313" key="4">
    <source>
        <dbReference type="Proteomes" id="UP001589810"/>
    </source>
</evidence>
<dbReference type="Pfam" id="PF00085">
    <property type="entry name" value="Thioredoxin"/>
    <property type="match status" value="1"/>
</dbReference>
<protein>
    <submittedName>
        <fullName evidence="3">Thioredoxin family protein</fullName>
    </submittedName>
</protein>
<evidence type="ECO:0000259" key="2">
    <source>
        <dbReference type="PROSITE" id="PS51352"/>
    </source>
</evidence>
<dbReference type="InterPro" id="IPR013766">
    <property type="entry name" value="Thioredoxin_domain"/>
</dbReference>
<feature type="domain" description="Thioredoxin" evidence="2">
    <location>
        <begin position="17"/>
        <end position="144"/>
    </location>
</feature>